<comment type="subcellular location">
    <subcellularLocation>
        <location evidence="1">Cell membrane</location>
        <topology evidence="1">Multi-pass membrane protein</topology>
    </subcellularLocation>
</comment>
<organism evidence="8 9">
    <name type="scientific">Pseudarthrobacter defluvii</name>
    <dbReference type="NCBI Taxonomy" id="410837"/>
    <lineage>
        <taxon>Bacteria</taxon>
        <taxon>Bacillati</taxon>
        <taxon>Actinomycetota</taxon>
        <taxon>Actinomycetes</taxon>
        <taxon>Micrococcales</taxon>
        <taxon>Micrococcaceae</taxon>
        <taxon>Pseudarthrobacter</taxon>
    </lineage>
</organism>
<dbReference type="PANTHER" id="PTHR23528">
    <property type="match status" value="1"/>
</dbReference>
<evidence type="ECO:0000259" key="7">
    <source>
        <dbReference type="PROSITE" id="PS50850"/>
    </source>
</evidence>
<dbReference type="InterPro" id="IPR011701">
    <property type="entry name" value="MFS"/>
</dbReference>
<comment type="caution">
    <text evidence="8">The sequence shown here is derived from an EMBL/GenBank/DDBJ whole genome shotgun (WGS) entry which is preliminary data.</text>
</comment>
<gene>
    <name evidence="8" type="ORF">J2T22_001542</name>
</gene>
<dbReference type="RefSeq" id="WP_307489328.1">
    <property type="nucleotide sequence ID" value="NZ_JAUSSY010000005.1"/>
</dbReference>
<feature type="transmembrane region" description="Helical" evidence="6">
    <location>
        <begin position="42"/>
        <end position="64"/>
    </location>
</feature>
<dbReference type="InterPro" id="IPR020846">
    <property type="entry name" value="MFS_dom"/>
</dbReference>
<reference evidence="8 9" key="1">
    <citation type="submission" date="2023-07" db="EMBL/GenBank/DDBJ databases">
        <title>Sorghum-associated microbial communities from plants grown in Nebraska, USA.</title>
        <authorList>
            <person name="Schachtman D."/>
        </authorList>
    </citation>
    <scope>NUCLEOTIDE SEQUENCE [LARGE SCALE GENOMIC DNA]</scope>
    <source>
        <strain evidence="8 9">DS994</strain>
    </source>
</reference>
<keyword evidence="9" id="KW-1185">Reference proteome</keyword>
<protein>
    <submittedName>
        <fullName evidence="8">MFS family permease</fullName>
    </submittedName>
</protein>
<feature type="transmembrane region" description="Helical" evidence="6">
    <location>
        <begin position="335"/>
        <end position="355"/>
    </location>
</feature>
<dbReference type="Gene3D" id="1.20.1250.20">
    <property type="entry name" value="MFS general substrate transporter like domains"/>
    <property type="match status" value="1"/>
</dbReference>
<feature type="transmembrane region" description="Helical" evidence="6">
    <location>
        <begin position="119"/>
        <end position="143"/>
    </location>
</feature>
<evidence type="ECO:0000256" key="4">
    <source>
        <dbReference type="ARBA" id="ARBA00023136"/>
    </source>
</evidence>
<dbReference type="InterPro" id="IPR036259">
    <property type="entry name" value="MFS_trans_sf"/>
</dbReference>
<feature type="transmembrane region" description="Helical" evidence="6">
    <location>
        <begin position="435"/>
        <end position="452"/>
    </location>
</feature>
<dbReference type="Proteomes" id="UP001226389">
    <property type="component" value="Unassembled WGS sequence"/>
</dbReference>
<feature type="transmembrane region" description="Helical" evidence="6">
    <location>
        <begin position="245"/>
        <end position="263"/>
    </location>
</feature>
<keyword evidence="3 6" id="KW-1133">Transmembrane helix</keyword>
<evidence type="ECO:0000256" key="6">
    <source>
        <dbReference type="SAM" id="Phobius"/>
    </source>
</evidence>
<proteinExistence type="predicted"/>
<dbReference type="EMBL" id="JAUSSY010000005">
    <property type="protein sequence ID" value="MDQ0118364.1"/>
    <property type="molecule type" value="Genomic_DNA"/>
</dbReference>
<evidence type="ECO:0000256" key="1">
    <source>
        <dbReference type="ARBA" id="ARBA00004651"/>
    </source>
</evidence>
<dbReference type="PROSITE" id="PS50850">
    <property type="entry name" value="MFS"/>
    <property type="match status" value="1"/>
</dbReference>
<evidence type="ECO:0000313" key="9">
    <source>
        <dbReference type="Proteomes" id="UP001226389"/>
    </source>
</evidence>
<dbReference type="PANTHER" id="PTHR23528:SF1">
    <property type="entry name" value="MAJOR FACILITATOR SUPERFAMILY (MFS) PROFILE DOMAIN-CONTAINING PROTEIN"/>
    <property type="match status" value="1"/>
</dbReference>
<evidence type="ECO:0000256" key="5">
    <source>
        <dbReference type="SAM" id="MobiDB-lite"/>
    </source>
</evidence>
<keyword evidence="2 6" id="KW-0812">Transmembrane</keyword>
<feature type="transmembrane region" description="Helical" evidence="6">
    <location>
        <begin position="155"/>
        <end position="172"/>
    </location>
</feature>
<feature type="transmembrane region" description="Helical" evidence="6">
    <location>
        <begin position="214"/>
        <end position="239"/>
    </location>
</feature>
<evidence type="ECO:0000256" key="3">
    <source>
        <dbReference type="ARBA" id="ARBA00022989"/>
    </source>
</evidence>
<dbReference type="Pfam" id="PF07690">
    <property type="entry name" value="MFS_1"/>
    <property type="match status" value="1"/>
</dbReference>
<feature type="domain" description="Major facilitator superfamily (MFS) profile" evidence="7">
    <location>
        <begin position="68"/>
        <end position="481"/>
    </location>
</feature>
<evidence type="ECO:0000256" key="2">
    <source>
        <dbReference type="ARBA" id="ARBA00022692"/>
    </source>
</evidence>
<dbReference type="SUPFAM" id="SSF103473">
    <property type="entry name" value="MFS general substrate transporter"/>
    <property type="match status" value="1"/>
</dbReference>
<feature type="transmembrane region" description="Helical" evidence="6">
    <location>
        <begin position="367"/>
        <end position="385"/>
    </location>
</feature>
<sequence length="481" mass="50421">MGSVDAAQGAAGAPPVEPRPAKDDLSPVYEPKTRPYRRYVSTYALASVAFSLLWGAVLTVLLPLQVQNLEFARIFGPDSGVDLTALNNLSGQVASGAVTPSAEQQQQLDLLAQFNSSRAAGLSLVTSVGVVVGMVLSPIIGTLSDLTRTKWGRRTPYIAAGAVVGAAGITLMPLAPNLFFLVLAWSVIQVAGNAQGPLVATVADRVPKERLGSVSAVTGVVVYFAAILGAVVAGALFAAIGLASYYPFAVTLLLLTVPLLFLARDRSSKHLPHGKIRIGTIFASFIVALRDRDYRWAWISKVLLWTGFGIGTTYSIYMLQSYITPALSAAEAAQMSPLLQVVALPATMLGMAGSGKLSDKLHRRKPFVIAAAVIIALGFIVPWVWPSLPAMFIQAAMGGLGLGVFLVVDQALFIDLLPDPEAAGRDLGMSSVGQNLGNAIAPVTAGTAVALVGGSYGIVWPIAFIIVIISGLLVLPIRRAR</sequence>
<name>A0ABT9UIX3_9MICC</name>
<evidence type="ECO:0000313" key="8">
    <source>
        <dbReference type="EMBL" id="MDQ0118364.1"/>
    </source>
</evidence>
<feature type="region of interest" description="Disordered" evidence="5">
    <location>
        <begin position="1"/>
        <end position="29"/>
    </location>
</feature>
<feature type="transmembrane region" description="Helical" evidence="6">
    <location>
        <begin position="458"/>
        <end position="477"/>
    </location>
</feature>
<keyword evidence="4 6" id="KW-0472">Membrane</keyword>
<feature type="transmembrane region" description="Helical" evidence="6">
    <location>
        <begin position="391"/>
        <end position="414"/>
    </location>
</feature>
<accession>A0ABT9UIX3</accession>
<feature type="transmembrane region" description="Helical" evidence="6">
    <location>
        <begin position="302"/>
        <end position="323"/>
    </location>
</feature>